<feature type="non-terminal residue" evidence="3">
    <location>
        <position position="1"/>
    </location>
</feature>
<dbReference type="InterPro" id="IPR036312">
    <property type="entry name" value="Bifun_inhib/LTP/seed_sf"/>
</dbReference>
<dbReference type="PANTHER" id="PTHR31676">
    <property type="entry name" value="T31J12.3 PROTEIN-RELATED"/>
    <property type="match status" value="1"/>
</dbReference>
<comment type="caution">
    <text evidence="3">The sequence shown here is derived from an EMBL/GenBank/DDBJ whole genome shotgun (WGS) entry which is preliminary data.</text>
</comment>
<name>A0ABQ8DEU2_BRANA</name>
<dbReference type="Gene3D" id="1.10.110.10">
    <property type="entry name" value="Plant lipid-transfer and hydrophobic proteins"/>
    <property type="match status" value="1"/>
</dbReference>
<keyword evidence="1" id="KW-0812">Transmembrane</keyword>
<proteinExistence type="predicted"/>
<dbReference type="InterPro" id="IPR007493">
    <property type="entry name" value="DUF538"/>
</dbReference>
<dbReference type="InterPro" id="IPR036758">
    <property type="entry name" value="At5g01610-like"/>
</dbReference>
<keyword evidence="1" id="KW-1133">Transmembrane helix</keyword>
<dbReference type="Gene3D" id="2.30.240.10">
    <property type="entry name" value="At5g01610-like"/>
    <property type="match status" value="1"/>
</dbReference>
<reference evidence="3 4" key="1">
    <citation type="submission" date="2021-05" db="EMBL/GenBank/DDBJ databases">
        <title>Genome Assembly of Synthetic Allotetraploid Brassica napus Reveals Homoeologous Exchanges between Subgenomes.</title>
        <authorList>
            <person name="Davis J.T."/>
        </authorList>
    </citation>
    <scope>NUCLEOTIDE SEQUENCE [LARGE SCALE GENOMIC DNA]</scope>
    <source>
        <strain evidence="4">cv. Da-Ae</strain>
        <tissue evidence="3">Seedling</tissue>
    </source>
</reference>
<gene>
    <name evidence="3" type="ORF">HID58_019964</name>
</gene>
<dbReference type="InterPro" id="IPR016140">
    <property type="entry name" value="Bifunc_inhib/LTP/seed_store"/>
</dbReference>
<dbReference type="Pfam" id="PF04398">
    <property type="entry name" value="DUF538"/>
    <property type="match status" value="1"/>
</dbReference>
<dbReference type="Pfam" id="PF00234">
    <property type="entry name" value="Tryp_alpha_amyl"/>
    <property type="match status" value="1"/>
</dbReference>
<evidence type="ECO:0000313" key="4">
    <source>
        <dbReference type="Proteomes" id="UP000824890"/>
    </source>
</evidence>
<evidence type="ECO:0000313" key="3">
    <source>
        <dbReference type="EMBL" id="KAH0927708.1"/>
    </source>
</evidence>
<dbReference type="Proteomes" id="UP000824890">
    <property type="component" value="Unassembled WGS sequence"/>
</dbReference>
<keyword evidence="4" id="KW-1185">Reference proteome</keyword>
<protein>
    <recommendedName>
        <fullName evidence="2">Bifunctional inhibitor/plant lipid transfer protein/seed storage helical domain-containing protein</fullName>
    </recommendedName>
</protein>
<organism evidence="3 4">
    <name type="scientific">Brassica napus</name>
    <name type="common">Rape</name>
    <dbReference type="NCBI Taxonomy" id="3708"/>
    <lineage>
        <taxon>Eukaryota</taxon>
        <taxon>Viridiplantae</taxon>
        <taxon>Streptophyta</taxon>
        <taxon>Embryophyta</taxon>
        <taxon>Tracheophyta</taxon>
        <taxon>Spermatophyta</taxon>
        <taxon>Magnoliopsida</taxon>
        <taxon>eudicotyledons</taxon>
        <taxon>Gunneridae</taxon>
        <taxon>Pentapetalae</taxon>
        <taxon>rosids</taxon>
        <taxon>malvids</taxon>
        <taxon>Brassicales</taxon>
        <taxon>Brassicaceae</taxon>
        <taxon>Brassiceae</taxon>
        <taxon>Brassica</taxon>
    </lineage>
</organism>
<feature type="transmembrane region" description="Helical" evidence="1">
    <location>
        <begin position="35"/>
        <end position="55"/>
    </location>
</feature>
<feature type="transmembrane region" description="Helical" evidence="1">
    <location>
        <begin position="6"/>
        <end position="23"/>
    </location>
</feature>
<dbReference type="SUPFAM" id="SSF141562">
    <property type="entry name" value="At5g01610-like"/>
    <property type="match status" value="1"/>
</dbReference>
<sequence length="290" mass="31742">CHQNVVFFFLLLCLNLISLILTNKQIRDSNEWSNAMIPILQISILCFFLFAGISISSSSEEEETIYKILQDNGLPSGIFPKGVTEFTFDGETGRFSVYLNHSCDAKYETELRYDTNITGTLSSANVTDLSGISAQDLFLWFPVKGIRVDVPSSGLIYFDVGVVRKQYSLSVFETPRDCVAVRRENEVESSVLSLHQVDETLGRNSGLIEEATAHPCGRTFLSALIQLVPCRPSVAPFSTLSPNGLCCAAIKRLGQPCLCALSKGPPISGVDRTLSLQLPGKCSANFPPCN</sequence>
<evidence type="ECO:0000256" key="1">
    <source>
        <dbReference type="SAM" id="Phobius"/>
    </source>
</evidence>
<keyword evidence="1" id="KW-0472">Membrane</keyword>
<dbReference type="SUPFAM" id="SSF47699">
    <property type="entry name" value="Bifunctional inhibitor/lipid-transfer protein/seed storage 2S albumin"/>
    <property type="match status" value="1"/>
</dbReference>
<accession>A0ABQ8DEU2</accession>
<dbReference type="SMART" id="SM00499">
    <property type="entry name" value="AAI"/>
    <property type="match status" value="1"/>
</dbReference>
<dbReference type="PANTHER" id="PTHR31676:SF174">
    <property type="entry name" value="DUF538 DOMAIN-CONTAINING PROTEIN"/>
    <property type="match status" value="1"/>
</dbReference>
<dbReference type="EMBL" id="JAGKQM010000005">
    <property type="protein sequence ID" value="KAH0927708.1"/>
    <property type="molecule type" value="Genomic_DNA"/>
</dbReference>
<evidence type="ECO:0000259" key="2">
    <source>
        <dbReference type="SMART" id="SM00499"/>
    </source>
</evidence>
<feature type="domain" description="Bifunctional inhibitor/plant lipid transfer protein/seed storage helical" evidence="2">
    <location>
        <begin position="216"/>
        <end position="289"/>
    </location>
</feature>